<organism evidence="1">
    <name type="scientific">uncultured Caudovirales phage</name>
    <dbReference type="NCBI Taxonomy" id="2100421"/>
    <lineage>
        <taxon>Viruses</taxon>
        <taxon>Duplodnaviria</taxon>
        <taxon>Heunggongvirae</taxon>
        <taxon>Uroviricota</taxon>
        <taxon>Caudoviricetes</taxon>
        <taxon>Peduoviridae</taxon>
        <taxon>Maltschvirus</taxon>
        <taxon>Maltschvirus maltsch</taxon>
    </lineage>
</organism>
<protein>
    <submittedName>
        <fullName evidence="1">Uncharacterized protein</fullName>
    </submittedName>
</protein>
<proteinExistence type="predicted"/>
<evidence type="ECO:0000313" key="1">
    <source>
        <dbReference type="EMBL" id="CAB4140893.1"/>
    </source>
</evidence>
<sequence length="59" mass="6898">MISRSMKRIVLSIVESSREVVDAWRKNSNNKTVKNKADVLRALDRLERAVKRLDRMQDA</sequence>
<reference evidence="1" key="1">
    <citation type="submission" date="2020-04" db="EMBL/GenBank/DDBJ databases">
        <authorList>
            <person name="Chiriac C."/>
            <person name="Salcher M."/>
            <person name="Ghai R."/>
            <person name="Kavagutti S V."/>
        </authorList>
    </citation>
    <scope>NUCLEOTIDE SEQUENCE</scope>
</reference>
<name>A0A6J5M5Y4_9CAUD</name>
<gene>
    <name evidence="1" type="ORF">UFOVP401_7</name>
</gene>
<dbReference type="EMBL" id="LR796384">
    <property type="protein sequence ID" value="CAB4140893.1"/>
    <property type="molecule type" value="Genomic_DNA"/>
</dbReference>
<accession>A0A6J5M5Y4</accession>